<keyword evidence="6" id="KW-0378">Hydrolase</keyword>
<protein>
    <recommendedName>
        <fullName evidence="2">feruloyl esterase</fullName>
        <ecNumber evidence="2">3.1.1.73</ecNumber>
    </recommendedName>
</protein>
<evidence type="ECO:0000256" key="3">
    <source>
        <dbReference type="ARBA" id="ARBA00022525"/>
    </source>
</evidence>
<evidence type="ECO:0000259" key="11">
    <source>
        <dbReference type="Pfam" id="PF02230"/>
    </source>
</evidence>
<evidence type="ECO:0000256" key="6">
    <source>
        <dbReference type="ARBA" id="ARBA00022801"/>
    </source>
</evidence>
<proteinExistence type="predicted"/>
<reference evidence="12" key="1">
    <citation type="submission" date="2023-06" db="EMBL/GenBank/DDBJ databases">
        <title>Genome-scale phylogeny and comparative genomics of the fungal order Sordariales.</title>
        <authorList>
            <consortium name="Lawrence Berkeley National Laboratory"/>
            <person name="Hensen N."/>
            <person name="Bonometti L."/>
            <person name="Westerberg I."/>
            <person name="Brannstrom I.O."/>
            <person name="Guillou S."/>
            <person name="Cros-Aarteil S."/>
            <person name="Calhoun S."/>
            <person name="Haridas S."/>
            <person name="Kuo A."/>
            <person name="Mondo S."/>
            <person name="Pangilinan J."/>
            <person name="Riley R."/>
            <person name="Labutti K."/>
            <person name="Andreopoulos B."/>
            <person name="Lipzen A."/>
            <person name="Chen C."/>
            <person name="Yanf M."/>
            <person name="Daum C."/>
            <person name="Ng V."/>
            <person name="Clum A."/>
            <person name="Steindorff A."/>
            <person name="Ohm R."/>
            <person name="Martin F."/>
            <person name="Silar P."/>
            <person name="Natvig D."/>
            <person name="Lalanne C."/>
            <person name="Gautier V."/>
            <person name="Ament-Velasquez S.L."/>
            <person name="Kruys A."/>
            <person name="Hutchinson M.I."/>
            <person name="Powell A.J."/>
            <person name="Barry K."/>
            <person name="Miller A.N."/>
            <person name="Grigoriev I.V."/>
            <person name="Debuchy R."/>
            <person name="Gladieux P."/>
            <person name="Thoren M.H."/>
            <person name="Johannesson H."/>
        </authorList>
    </citation>
    <scope>NUCLEOTIDE SEQUENCE</scope>
    <source>
        <strain evidence="12">PSN4</strain>
    </source>
</reference>
<dbReference type="PANTHER" id="PTHR38050:SF3">
    <property type="entry name" value="FERULOYL ESTERASE D"/>
    <property type="match status" value="1"/>
</dbReference>
<dbReference type="GO" id="GO:0045493">
    <property type="term" value="P:xylan catabolic process"/>
    <property type="evidence" value="ECO:0007669"/>
    <property type="project" value="UniProtKB-KW"/>
</dbReference>
<organism evidence="12 13">
    <name type="scientific">Echria macrotheca</name>
    <dbReference type="NCBI Taxonomy" id="438768"/>
    <lineage>
        <taxon>Eukaryota</taxon>
        <taxon>Fungi</taxon>
        <taxon>Dikarya</taxon>
        <taxon>Ascomycota</taxon>
        <taxon>Pezizomycotina</taxon>
        <taxon>Sordariomycetes</taxon>
        <taxon>Sordariomycetidae</taxon>
        <taxon>Sordariales</taxon>
        <taxon>Schizotheciaceae</taxon>
        <taxon>Echria</taxon>
    </lineage>
</organism>
<evidence type="ECO:0000313" key="13">
    <source>
        <dbReference type="Proteomes" id="UP001239445"/>
    </source>
</evidence>
<dbReference type="SUPFAM" id="SSF53474">
    <property type="entry name" value="alpha/beta-Hydrolases"/>
    <property type="match status" value="1"/>
</dbReference>
<name>A0AAJ0FHQ3_9PEZI</name>
<comment type="subcellular location">
    <subcellularLocation>
        <location evidence="1">Secreted</location>
    </subcellularLocation>
</comment>
<evidence type="ECO:0000256" key="2">
    <source>
        <dbReference type="ARBA" id="ARBA00013091"/>
    </source>
</evidence>
<gene>
    <name evidence="12" type="ORF">QBC47DRAFT_428700</name>
</gene>
<dbReference type="InterPro" id="IPR003140">
    <property type="entry name" value="PLipase/COase/thioEstase"/>
</dbReference>
<evidence type="ECO:0000256" key="1">
    <source>
        <dbReference type="ARBA" id="ARBA00004613"/>
    </source>
</evidence>
<evidence type="ECO:0000256" key="5">
    <source>
        <dbReference type="ARBA" id="ARBA00022729"/>
    </source>
</evidence>
<evidence type="ECO:0000256" key="10">
    <source>
        <dbReference type="SAM" id="SignalP"/>
    </source>
</evidence>
<dbReference type="Pfam" id="PF02230">
    <property type="entry name" value="Abhydrolase_2"/>
    <property type="match status" value="1"/>
</dbReference>
<dbReference type="PANTHER" id="PTHR38050">
    <property type="match status" value="1"/>
</dbReference>
<dbReference type="GO" id="GO:0005576">
    <property type="term" value="C:extracellular region"/>
    <property type="evidence" value="ECO:0007669"/>
    <property type="project" value="UniProtKB-SubCell"/>
</dbReference>
<dbReference type="Gene3D" id="3.40.50.1820">
    <property type="entry name" value="alpha/beta hydrolase"/>
    <property type="match status" value="1"/>
</dbReference>
<comment type="catalytic activity">
    <reaction evidence="9">
        <text>feruloyl-polysaccharide + H2O = ferulate + polysaccharide.</text>
        <dbReference type="EC" id="3.1.1.73"/>
    </reaction>
</comment>
<keyword evidence="13" id="KW-1185">Reference proteome</keyword>
<accession>A0AAJ0FHQ3</accession>
<keyword evidence="3" id="KW-0964">Secreted</keyword>
<evidence type="ECO:0000256" key="8">
    <source>
        <dbReference type="ARBA" id="ARBA00023326"/>
    </source>
</evidence>
<keyword evidence="5 10" id="KW-0732">Signal</keyword>
<feature type="chain" id="PRO_5042525878" description="feruloyl esterase" evidence="10">
    <location>
        <begin position="24"/>
        <end position="292"/>
    </location>
</feature>
<keyword evidence="8" id="KW-0624">Polysaccharide degradation</keyword>
<evidence type="ECO:0000256" key="4">
    <source>
        <dbReference type="ARBA" id="ARBA00022651"/>
    </source>
</evidence>
<dbReference type="EC" id="3.1.1.73" evidence="2"/>
<keyword evidence="4" id="KW-0858">Xylan degradation</keyword>
<sequence>MLSNTLSAGLLLLLLGAAQPILGAKPSSGCGKAPKIVTAAAASAPGLSITSGGKARQYFVKLPANYDNSHPYRLIFTMHPVGGSGQQISSGANAYYGLPPLINDTIGAIYVAPTGTSGSIGVGWWNNNGSDVVLVKDLISTLEADLCIDQNLRFSTGFSHGAAMSFILACALGKDLRAVAVLSGSPQISGTCPSPGTDPVAWYSQHGTRDQVLPIAGGRQMRDRFIKNNGCTPKEAKEPGRGEPHIKTVYDDCKYPTTFVAFDGDHTPSPKDPGASHTFSDAYTWEFFSQFK</sequence>
<dbReference type="InterPro" id="IPR029058">
    <property type="entry name" value="AB_hydrolase_fold"/>
</dbReference>
<keyword evidence="7" id="KW-0119">Carbohydrate metabolism</keyword>
<feature type="domain" description="Phospholipase/carboxylesterase/thioesterase" evidence="11">
    <location>
        <begin position="146"/>
        <end position="230"/>
    </location>
</feature>
<dbReference type="GO" id="GO:0030600">
    <property type="term" value="F:feruloyl esterase activity"/>
    <property type="evidence" value="ECO:0007669"/>
    <property type="project" value="UniProtKB-EC"/>
</dbReference>
<comment type="caution">
    <text evidence="12">The sequence shown here is derived from an EMBL/GenBank/DDBJ whole genome shotgun (WGS) entry which is preliminary data.</text>
</comment>
<dbReference type="Proteomes" id="UP001239445">
    <property type="component" value="Unassembled WGS sequence"/>
</dbReference>
<evidence type="ECO:0000256" key="9">
    <source>
        <dbReference type="ARBA" id="ARBA00034075"/>
    </source>
</evidence>
<evidence type="ECO:0000256" key="7">
    <source>
        <dbReference type="ARBA" id="ARBA00023277"/>
    </source>
</evidence>
<dbReference type="AlphaFoldDB" id="A0AAJ0FHQ3"/>
<feature type="signal peptide" evidence="10">
    <location>
        <begin position="1"/>
        <end position="23"/>
    </location>
</feature>
<evidence type="ECO:0000313" key="12">
    <source>
        <dbReference type="EMBL" id="KAK1761325.1"/>
    </source>
</evidence>
<dbReference type="EMBL" id="MU839827">
    <property type="protein sequence ID" value="KAK1761325.1"/>
    <property type="molecule type" value="Genomic_DNA"/>
</dbReference>
<dbReference type="InterPro" id="IPR043595">
    <property type="entry name" value="FaeB/C/D"/>
</dbReference>